<dbReference type="Proteomes" id="UP000774326">
    <property type="component" value="Unassembled WGS sequence"/>
</dbReference>
<sequence>MDPVSGPSSLGEKFVVGDVLMEFLKLPKALMNWELLLFVMDECDVEKGYSVGEFLKDLAVWKESGANCVEPSLVDGALISAVASILIASVVFFIISCAPGITMGWLESFSSWMGSWLC</sequence>
<protein>
    <submittedName>
        <fullName evidence="2">Uncharacterized protein</fullName>
    </submittedName>
</protein>
<evidence type="ECO:0000313" key="3">
    <source>
        <dbReference type="Proteomes" id="UP000774326"/>
    </source>
</evidence>
<evidence type="ECO:0000256" key="1">
    <source>
        <dbReference type="SAM" id="Phobius"/>
    </source>
</evidence>
<evidence type="ECO:0000313" key="2">
    <source>
        <dbReference type="EMBL" id="KAH3688426.1"/>
    </source>
</evidence>
<keyword evidence="1" id="KW-1133">Transmembrane helix</keyword>
<keyword evidence="1" id="KW-0472">Membrane</keyword>
<dbReference type="AlphaFoldDB" id="A0A9P8TRK0"/>
<organism evidence="2 3">
    <name type="scientific">Wickerhamomyces pijperi</name>
    <name type="common">Yeast</name>
    <name type="synonym">Pichia pijperi</name>
    <dbReference type="NCBI Taxonomy" id="599730"/>
    <lineage>
        <taxon>Eukaryota</taxon>
        <taxon>Fungi</taxon>
        <taxon>Dikarya</taxon>
        <taxon>Ascomycota</taxon>
        <taxon>Saccharomycotina</taxon>
        <taxon>Saccharomycetes</taxon>
        <taxon>Phaffomycetales</taxon>
        <taxon>Wickerhamomycetaceae</taxon>
        <taxon>Wickerhamomyces</taxon>
    </lineage>
</organism>
<comment type="caution">
    <text evidence="2">The sequence shown here is derived from an EMBL/GenBank/DDBJ whole genome shotgun (WGS) entry which is preliminary data.</text>
</comment>
<accession>A0A9P8TRK0</accession>
<keyword evidence="1" id="KW-0812">Transmembrane</keyword>
<reference evidence="2" key="1">
    <citation type="journal article" date="2021" name="Open Biol.">
        <title>Shared evolutionary footprints suggest mitochondrial oxidative damage underlies multiple complex I losses in fungi.</title>
        <authorList>
            <person name="Schikora-Tamarit M.A."/>
            <person name="Marcet-Houben M."/>
            <person name="Nosek J."/>
            <person name="Gabaldon T."/>
        </authorList>
    </citation>
    <scope>NUCLEOTIDE SEQUENCE</scope>
    <source>
        <strain evidence="2">CBS2887</strain>
    </source>
</reference>
<keyword evidence="3" id="KW-1185">Reference proteome</keyword>
<reference evidence="2" key="2">
    <citation type="submission" date="2021-01" db="EMBL/GenBank/DDBJ databases">
        <authorList>
            <person name="Schikora-Tamarit M.A."/>
        </authorList>
    </citation>
    <scope>NUCLEOTIDE SEQUENCE</scope>
    <source>
        <strain evidence="2">CBS2887</strain>
    </source>
</reference>
<name>A0A9P8TRK0_WICPI</name>
<proteinExistence type="predicted"/>
<gene>
    <name evidence="2" type="ORF">WICPIJ_000565</name>
</gene>
<feature type="transmembrane region" description="Helical" evidence="1">
    <location>
        <begin position="77"/>
        <end position="106"/>
    </location>
</feature>
<dbReference type="EMBL" id="JAEUBG010000347">
    <property type="protein sequence ID" value="KAH3688426.1"/>
    <property type="molecule type" value="Genomic_DNA"/>
</dbReference>